<evidence type="ECO:0000259" key="2">
    <source>
        <dbReference type="Pfam" id="PF17936"/>
    </source>
</evidence>
<sequence length="315" mass="33554">MKKLVSFLAIFFLIGSSTTYAATVTENGKNKDPQTAQNFVIGDDIVGSVANYDDVDVYKFNVTKPNTFWAESDFKEGTKYSTNYGLAVFDKTGNLLAVSDTYIDEENIPFESVEKYLPVGTYYLVVEKIDEDKSTIEGKYDITTGIADLTPPPAPIVDGKMVTNKAKSFTGKAEANSAITVKVGTKVIATAKTNASGVFTVTMPLQKEGTVLSITATDAAKNTSKITKITVRDVIAPGSPVVNPIKYTSTSVTGKAEAKSTVTVKVGSKILGSGKADAKGMFKITIKKQKKGTTLSITATDAAKNSSKTSIVKVK</sequence>
<dbReference type="InterPro" id="IPR041498">
    <property type="entry name" value="Big_6"/>
</dbReference>
<dbReference type="InterPro" id="IPR013783">
    <property type="entry name" value="Ig-like_fold"/>
</dbReference>
<name>A0A940NQR9_9BACI</name>
<comment type="caution">
    <text evidence="3">The sequence shown here is derived from an EMBL/GenBank/DDBJ whole genome shotgun (WGS) entry which is preliminary data.</text>
</comment>
<keyword evidence="4" id="KW-1185">Reference proteome</keyword>
<gene>
    <name evidence="3" type="ORF">J5Y03_08115</name>
</gene>
<dbReference type="Pfam" id="PF17936">
    <property type="entry name" value="Big_6"/>
    <property type="match status" value="2"/>
</dbReference>
<keyword evidence="1" id="KW-0732">Signal</keyword>
<proteinExistence type="predicted"/>
<evidence type="ECO:0000313" key="4">
    <source>
        <dbReference type="Proteomes" id="UP000682134"/>
    </source>
</evidence>
<evidence type="ECO:0000313" key="3">
    <source>
        <dbReference type="EMBL" id="MBP0725156.1"/>
    </source>
</evidence>
<accession>A0A940NQR9</accession>
<feature type="domain" description="Bacterial Ig" evidence="2">
    <location>
        <begin position="160"/>
        <end position="233"/>
    </location>
</feature>
<feature type="chain" id="PRO_5036867363" description="Bacterial Ig domain-containing protein" evidence="1">
    <location>
        <begin position="22"/>
        <end position="315"/>
    </location>
</feature>
<dbReference type="Gene3D" id="2.60.120.380">
    <property type="match status" value="1"/>
</dbReference>
<feature type="signal peptide" evidence="1">
    <location>
        <begin position="1"/>
        <end position="21"/>
    </location>
</feature>
<reference evidence="3" key="1">
    <citation type="submission" date="2021-04" db="EMBL/GenBank/DDBJ databases">
        <title>Genome seq and assembly of Bacillus sp.</title>
        <authorList>
            <person name="Chhetri G."/>
        </authorList>
    </citation>
    <scope>NUCLEOTIDE SEQUENCE</scope>
    <source>
        <strain evidence="3">RG28</strain>
    </source>
</reference>
<dbReference type="Proteomes" id="UP000682134">
    <property type="component" value="Unassembled WGS sequence"/>
</dbReference>
<dbReference type="RefSeq" id="WP_209404404.1">
    <property type="nucleotide sequence ID" value="NZ_JAGIYQ010000004.1"/>
</dbReference>
<organism evidence="3 4">
    <name type="scientific">Gottfriedia endophytica</name>
    <dbReference type="NCBI Taxonomy" id="2820819"/>
    <lineage>
        <taxon>Bacteria</taxon>
        <taxon>Bacillati</taxon>
        <taxon>Bacillota</taxon>
        <taxon>Bacilli</taxon>
        <taxon>Bacillales</taxon>
        <taxon>Bacillaceae</taxon>
        <taxon>Gottfriedia</taxon>
    </lineage>
</organism>
<dbReference type="AlphaFoldDB" id="A0A940NQR9"/>
<protein>
    <recommendedName>
        <fullName evidence="2">Bacterial Ig domain-containing protein</fullName>
    </recommendedName>
</protein>
<dbReference type="SUPFAM" id="SSF89260">
    <property type="entry name" value="Collagen-binding domain"/>
    <property type="match status" value="1"/>
</dbReference>
<dbReference type="Gene3D" id="2.60.40.10">
    <property type="entry name" value="Immunoglobulins"/>
    <property type="match status" value="2"/>
</dbReference>
<dbReference type="EMBL" id="JAGIYQ010000004">
    <property type="protein sequence ID" value="MBP0725156.1"/>
    <property type="molecule type" value="Genomic_DNA"/>
</dbReference>
<evidence type="ECO:0000256" key="1">
    <source>
        <dbReference type="SAM" id="SignalP"/>
    </source>
</evidence>
<feature type="domain" description="Bacterial Ig" evidence="2">
    <location>
        <begin position="236"/>
        <end position="314"/>
    </location>
</feature>